<dbReference type="GO" id="GO:0034315">
    <property type="term" value="P:regulation of Arp2/3 complex-mediated actin nucleation"/>
    <property type="evidence" value="ECO:0007669"/>
    <property type="project" value="InterPro"/>
</dbReference>
<evidence type="ECO:0000256" key="1">
    <source>
        <dbReference type="SAM" id="Coils"/>
    </source>
</evidence>
<dbReference type="PANTHER" id="PTHR34529">
    <property type="entry name" value="AP-1 COMPLEX-ASSOCIATED REGULATORY PROTEIN"/>
    <property type="match status" value="1"/>
</dbReference>
<dbReference type="GO" id="GO:0048203">
    <property type="term" value="P:vesicle targeting, trans-Golgi to endosome"/>
    <property type="evidence" value="ECO:0007669"/>
    <property type="project" value="InterPro"/>
</dbReference>
<reference evidence="4" key="1">
    <citation type="submission" date="2025-08" db="UniProtKB">
        <authorList>
            <consortium name="RefSeq"/>
        </authorList>
    </citation>
    <scope>IDENTIFICATION</scope>
    <source>
        <tissue evidence="4">Whole sample</tissue>
    </source>
</reference>
<dbReference type="OrthoDB" id="10069720at2759"/>
<dbReference type="Proteomes" id="UP000694844">
    <property type="component" value="Chromosome 2"/>
</dbReference>
<dbReference type="Pfam" id="PF15745">
    <property type="entry name" value="AP1AR"/>
    <property type="match status" value="1"/>
</dbReference>
<keyword evidence="3" id="KW-1185">Reference proteome</keyword>
<dbReference type="GO" id="GO:0035650">
    <property type="term" value="F:AP-1 adaptor complex binding"/>
    <property type="evidence" value="ECO:0007669"/>
    <property type="project" value="InterPro"/>
</dbReference>
<proteinExistence type="predicted"/>
<feature type="compositionally biased region" description="Polar residues" evidence="2">
    <location>
        <begin position="213"/>
        <end position="230"/>
    </location>
</feature>
<dbReference type="InterPro" id="IPR031483">
    <property type="entry name" value="AP1AR"/>
</dbReference>
<name>A0A8B8CPS6_CRAVI</name>
<dbReference type="GO" id="GO:0005829">
    <property type="term" value="C:cytosol"/>
    <property type="evidence" value="ECO:0007669"/>
    <property type="project" value="GOC"/>
</dbReference>
<keyword evidence="1" id="KW-0175">Coiled coil</keyword>
<dbReference type="AlphaFoldDB" id="A0A8B8CPS6"/>
<organism evidence="3 4">
    <name type="scientific">Crassostrea virginica</name>
    <name type="common">Eastern oyster</name>
    <dbReference type="NCBI Taxonomy" id="6565"/>
    <lineage>
        <taxon>Eukaryota</taxon>
        <taxon>Metazoa</taxon>
        <taxon>Spiralia</taxon>
        <taxon>Lophotrochozoa</taxon>
        <taxon>Mollusca</taxon>
        <taxon>Bivalvia</taxon>
        <taxon>Autobranchia</taxon>
        <taxon>Pteriomorphia</taxon>
        <taxon>Ostreida</taxon>
        <taxon>Ostreoidea</taxon>
        <taxon>Ostreidae</taxon>
        <taxon>Crassostrea</taxon>
    </lineage>
</organism>
<dbReference type="RefSeq" id="XP_022317795.1">
    <property type="nucleotide sequence ID" value="XM_022462087.1"/>
</dbReference>
<sequence>MGNCIARCFGIADRRRKYLRTRYSVERDISIEFENLMEDDPVQDEVTRLVTEREKQLLASKQYTNLIHEQKRIDAEIDKKLAQQEDELRREEEKFYEAKREASRIAKLQKAKEKKAKASTQSKSWLGENEKDWDVAGGEDDFELFLASVKARSLKTTARLREGDGQSSNSSGQTTTLSKDRSQADGSSLDLEWEHEDGLAQVKKDKSPVEENAVSSSSTQEKQSPVNSNDLEWDNDFVSAEIDTSDTAQLLAAELAIQKTASH</sequence>
<dbReference type="GeneID" id="111121005"/>
<dbReference type="GO" id="GO:2000146">
    <property type="term" value="P:negative regulation of cell motility"/>
    <property type="evidence" value="ECO:0007669"/>
    <property type="project" value="InterPro"/>
</dbReference>
<protein>
    <submittedName>
        <fullName evidence="4">AP-1 complex-associated regulatory protein-like</fullName>
    </submittedName>
</protein>
<feature type="compositionally biased region" description="Basic and acidic residues" evidence="2">
    <location>
        <begin position="196"/>
        <end position="209"/>
    </location>
</feature>
<dbReference type="PANTHER" id="PTHR34529:SF1">
    <property type="entry name" value="AP-1 COMPLEX-ASSOCIATED REGULATORY PROTEIN"/>
    <property type="match status" value="1"/>
</dbReference>
<evidence type="ECO:0000313" key="3">
    <source>
        <dbReference type="Proteomes" id="UP000694844"/>
    </source>
</evidence>
<dbReference type="GO" id="GO:1900025">
    <property type="term" value="P:negative regulation of substrate adhesion-dependent cell spreading"/>
    <property type="evidence" value="ECO:0007669"/>
    <property type="project" value="InterPro"/>
</dbReference>
<feature type="coiled-coil region" evidence="1">
    <location>
        <begin position="74"/>
        <end position="101"/>
    </location>
</feature>
<feature type="region of interest" description="Disordered" evidence="2">
    <location>
        <begin position="158"/>
        <end position="232"/>
    </location>
</feature>
<dbReference type="KEGG" id="cvn:111121005"/>
<accession>A0A8B8CPS6</accession>
<feature type="compositionally biased region" description="Low complexity" evidence="2">
    <location>
        <begin position="165"/>
        <end position="177"/>
    </location>
</feature>
<evidence type="ECO:0000313" key="4">
    <source>
        <dbReference type="RefSeq" id="XP_022317795.1"/>
    </source>
</evidence>
<gene>
    <name evidence="4" type="primary">LOC111121005</name>
</gene>
<evidence type="ECO:0000256" key="2">
    <source>
        <dbReference type="SAM" id="MobiDB-lite"/>
    </source>
</evidence>